<evidence type="ECO:0000256" key="6">
    <source>
        <dbReference type="ARBA" id="ARBA00022989"/>
    </source>
</evidence>
<evidence type="ECO:0000256" key="7">
    <source>
        <dbReference type="ARBA" id="ARBA00023065"/>
    </source>
</evidence>
<accession>W9CRU1</accession>
<evidence type="ECO:0000256" key="2">
    <source>
        <dbReference type="ARBA" id="ARBA00008335"/>
    </source>
</evidence>
<dbReference type="FunFam" id="1.20.1250.20:FF:000171">
    <property type="entry name" value="MFS general substrate transporter"/>
    <property type="match status" value="1"/>
</dbReference>
<keyword evidence="5 10" id="KW-0812">Transmembrane</keyword>
<feature type="transmembrane region" description="Helical" evidence="10">
    <location>
        <begin position="156"/>
        <end position="182"/>
    </location>
</feature>
<dbReference type="GO" id="GO:0000329">
    <property type="term" value="C:fungal-type vacuole membrane"/>
    <property type="evidence" value="ECO:0007669"/>
    <property type="project" value="TreeGrafter"/>
</dbReference>
<feature type="transmembrane region" description="Helical" evidence="10">
    <location>
        <begin position="1113"/>
        <end position="1136"/>
    </location>
</feature>
<evidence type="ECO:0000256" key="9">
    <source>
        <dbReference type="SAM" id="Coils"/>
    </source>
</evidence>
<dbReference type="HOGENOM" id="CLU_254862_0_0_1"/>
<keyword evidence="7" id="KW-0406">Ion transport</keyword>
<dbReference type="InterPro" id="IPR036259">
    <property type="entry name" value="MFS_trans_sf"/>
</dbReference>
<keyword evidence="6 10" id="KW-1133">Transmembrane helix</keyword>
<proteinExistence type="inferred from homology"/>
<reference evidence="12 13" key="1">
    <citation type="journal article" date="2014" name="Genome Announc.">
        <title>Draft genome sequence of Sclerotinia borealis, a psychrophilic plant pathogenic fungus.</title>
        <authorList>
            <person name="Mardanov A.V."/>
            <person name="Beletsky A.V."/>
            <person name="Kadnikov V.V."/>
            <person name="Ignatov A.N."/>
            <person name="Ravin N.V."/>
        </authorList>
    </citation>
    <scope>NUCLEOTIDE SEQUENCE [LARGE SCALE GENOMIC DNA]</scope>
    <source>
        <strain evidence="13">F-4157</strain>
    </source>
</reference>
<dbReference type="STRING" id="1432307.W9CRU1"/>
<dbReference type="CDD" id="cd17316">
    <property type="entry name" value="MFS_SV2_like"/>
    <property type="match status" value="1"/>
</dbReference>
<evidence type="ECO:0000313" key="12">
    <source>
        <dbReference type="EMBL" id="ESZ97289.1"/>
    </source>
</evidence>
<dbReference type="GO" id="GO:0046961">
    <property type="term" value="F:proton-transporting ATPase activity, rotational mechanism"/>
    <property type="evidence" value="ECO:0007669"/>
    <property type="project" value="InterPro"/>
</dbReference>
<dbReference type="InterPro" id="IPR020846">
    <property type="entry name" value="MFS_dom"/>
</dbReference>
<evidence type="ECO:0000256" key="10">
    <source>
        <dbReference type="SAM" id="Phobius"/>
    </source>
</evidence>
<feature type="transmembrane region" description="Helical" evidence="10">
    <location>
        <begin position="232"/>
        <end position="254"/>
    </location>
</feature>
<feature type="transmembrane region" description="Helical" evidence="10">
    <location>
        <begin position="1175"/>
        <end position="1195"/>
    </location>
</feature>
<feature type="coiled-coil region" evidence="9">
    <location>
        <begin position="639"/>
        <end position="666"/>
    </location>
</feature>
<evidence type="ECO:0000256" key="5">
    <source>
        <dbReference type="ARBA" id="ARBA00022692"/>
    </source>
</evidence>
<comment type="similarity">
    <text evidence="3">Belongs to the V-ATPase 116 kDa subunit family.</text>
</comment>
<name>W9CRU1_SCLBF</name>
<feature type="transmembrane region" description="Helical" evidence="10">
    <location>
        <begin position="1319"/>
        <end position="1344"/>
    </location>
</feature>
<dbReference type="Proteomes" id="UP000019487">
    <property type="component" value="Unassembled WGS sequence"/>
</dbReference>
<feature type="transmembrane region" description="Helical" evidence="10">
    <location>
        <begin position="131"/>
        <end position="150"/>
    </location>
</feature>
<dbReference type="InterPro" id="IPR011701">
    <property type="entry name" value="MFS"/>
</dbReference>
<dbReference type="OrthoDB" id="10264220at2759"/>
<evidence type="ECO:0000256" key="1">
    <source>
        <dbReference type="ARBA" id="ARBA00004141"/>
    </source>
</evidence>
<dbReference type="Pfam" id="PF07690">
    <property type="entry name" value="MFS_1"/>
    <property type="match status" value="1"/>
</dbReference>
<dbReference type="GO" id="GO:0007035">
    <property type="term" value="P:vacuolar acidification"/>
    <property type="evidence" value="ECO:0007669"/>
    <property type="project" value="TreeGrafter"/>
</dbReference>
<keyword evidence="13" id="KW-1185">Reference proteome</keyword>
<dbReference type="PANTHER" id="PTHR11629:SF63">
    <property type="entry name" value="V-TYPE PROTON ATPASE SUBUNIT A"/>
    <property type="match status" value="1"/>
</dbReference>
<feature type="transmembrane region" description="Helical" evidence="10">
    <location>
        <begin position="403"/>
        <end position="422"/>
    </location>
</feature>
<dbReference type="PROSITE" id="PS50850">
    <property type="entry name" value="MFS"/>
    <property type="match status" value="1"/>
</dbReference>
<feature type="domain" description="Major facilitator superfamily (MFS) profile" evidence="11">
    <location>
        <begin position="65"/>
        <end position="518"/>
    </location>
</feature>
<dbReference type="EMBL" id="AYSA01000093">
    <property type="protein sequence ID" value="ESZ97289.1"/>
    <property type="molecule type" value="Genomic_DNA"/>
</dbReference>
<protein>
    <submittedName>
        <fullName evidence="12">Vacuolar ATP synthase 98 kDa subunit</fullName>
    </submittedName>
</protein>
<keyword evidence="9" id="KW-0175">Coiled coil</keyword>
<keyword evidence="4" id="KW-0813">Transport</keyword>
<gene>
    <name evidence="12" type="ORF">SBOR_2317</name>
</gene>
<evidence type="ECO:0000256" key="3">
    <source>
        <dbReference type="ARBA" id="ARBA00009904"/>
    </source>
</evidence>
<dbReference type="GO" id="GO:0051117">
    <property type="term" value="F:ATPase binding"/>
    <property type="evidence" value="ECO:0007669"/>
    <property type="project" value="TreeGrafter"/>
</dbReference>
<dbReference type="InterPro" id="IPR002490">
    <property type="entry name" value="V-ATPase_116kDa_su"/>
</dbReference>
<dbReference type="GO" id="GO:0016471">
    <property type="term" value="C:vacuolar proton-transporting V-type ATPase complex"/>
    <property type="evidence" value="ECO:0007669"/>
    <property type="project" value="TreeGrafter"/>
</dbReference>
<comment type="similarity">
    <text evidence="2">Belongs to the major facilitator superfamily.</text>
</comment>
<feature type="transmembrane region" description="Helical" evidence="10">
    <location>
        <begin position="1005"/>
        <end position="1022"/>
    </location>
</feature>
<feature type="transmembrane region" description="Helical" evidence="10">
    <location>
        <begin position="960"/>
        <end position="985"/>
    </location>
</feature>
<comment type="subcellular location">
    <subcellularLocation>
        <location evidence="1">Membrane</location>
        <topology evidence="1">Multi-pass membrane protein</topology>
    </subcellularLocation>
</comment>
<dbReference type="GO" id="GO:0033179">
    <property type="term" value="C:proton-transporting V-type ATPase, V0 domain"/>
    <property type="evidence" value="ECO:0007669"/>
    <property type="project" value="InterPro"/>
</dbReference>
<evidence type="ECO:0000256" key="4">
    <source>
        <dbReference type="ARBA" id="ARBA00022448"/>
    </source>
</evidence>
<dbReference type="Pfam" id="PF01496">
    <property type="entry name" value="V_ATPase_I"/>
    <property type="match status" value="1"/>
</dbReference>
<feature type="transmembrane region" description="Helical" evidence="10">
    <location>
        <begin position="328"/>
        <end position="353"/>
    </location>
</feature>
<feature type="transmembrane region" description="Helical" evidence="10">
    <location>
        <begin position="1083"/>
        <end position="1101"/>
    </location>
</feature>
<evidence type="ECO:0000259" key="11">
    <source>
        <dbReference type="PROSITE" id="PS50850"/>
    </source>
</evidence>
<dbReference type="Gene3D" id="1.20.1250.20">
    <property type="entry name" value="MFS general substrate transporter like domains"/>
    <property type="match status" value="1"/>
</dbReference>
<sequence>MATGSTQSSKDVEKIALEDQDNIPYISAIGEGEDILALQNVDKALNAKMHIVNNAIDEIGWTNYHWKLFVLNGFGYAVDSLLLLLQSIIARQAAYEFNPAYSRALTIAVYVGMLIGALFWGLTADIIGRRFAFNTSLFICAVACIVSGASPSWNSLAVFIALVGFGGGGNLILDTTIFLEYLPSNKQWVLTWLAAWWGLGQAVAGFLAWGFMSPARWNCLASATCTYDNNKGWRYLMYTSGALVLAMGIARITVLRLKETPKYLLGEGKDAQIVDGFQQIALKYNRPCSITIEMLESCGTVRSAHGSSKISVSELTIHFKGLFATKKIALSTIFIWLSWTLIGLAYPLFYVFLSTYLATRGAEFGNISTYETWRNYALVNISGIPGPMLAGYMANSKFLGRKYTMVIGALITMAFFFAYTQVRSEPQNIGFSCAIAFSLNIYYGTLYAYTSEVLPSAHRATGNGISVACNRVMGILSAVIATVSNTSTPVPIYPSFNVPAASNIYNLKINPTNPPQLACEASSSRQKRIQGVIPKLFIMAPTQDTMFRSADMSMVQLYIANEIGREIVNALGELGQIQFRDLNSDVTAFQRTFTQEIRRLDNVERQLRYFHTQMDKAEIPLRKLDLDVETLAAPSATEIDELSDRSQSLEQRIASLNDSYETLKKREVELTEWRWVLREAGSFFDRAHGNVDEIRASTDNDDAPLLQDVEQSHHNGDAERSFSGMNIGFVSGVIPRDRIAAFERILWRTLRGNLYMNQSEIAEPIIDPTNNEAINKNVFVIFAHGKELIAKIRKISESLGADLYSVDENSDLRRDQIHEVNTRLSDLGSVLRNTKQTLDAELTQIARSLAAWMVIIKKEKAVYQTLNLFSYDHARKTLIAEAWCPSNSLPLIKSTLHDVNNRAGLSVPSIINEIRTNKTPPTYQKTNRFTEGFQTIINAYGTAKYQEVNPGLPTIVTFPFLFAVMFGDFGHGVIMVCAAAAMIYWEKSLKKVRDELFSMAFYGRYIMLMMGIFSMYTGLIYNDVFSKSFSFFPSAWAWSENYPDSIVAHLKEPTGYRYPFGLDWMWHDTENDLLFTNSYKMKLSILMGWCHMTYSLCLSYINARHFKTPIDIWGVFVPGMIFFQTIFGYLVFTIVYKWTVDWQAIGESPPGLLNMLIYMFLSPGTIEEPLYSGQGFVQVCLVLIAVIQVPILLLLKPFYLRWEHNKARGRGYRGIGERSRVSALDGDDDDDHTLDGRISMNSDGEGVAMITQDIGDEEHEEFEFSEVMIHQVIHTIEFCLNCVSHTASYLRLWALSLAHQQLSSVLWDMTLSIGLHMTGVAGVFMVVVTFFAWFFLTLAVLVVMEGTSAMLHSLRLHWVEAMSKHFMGDGIPFEPFSFKQMLEDDASAADIS</sequence>
<feature type="transmembrane region" description="Helical" evidence="10">
    <location>
        <begin position="189"/>
        <end position="212"/>
    </location>
</feature>
<evidence type="ECO:0000313" key="13">
    <source>
        <dbReference type="Proteomes" id="UP000019487"/>
    </source>
</evidence>
<feature type="transmembrane region" description="Helical" evidence="10">
    <location>
        <begin position="101"/>
        <end position="122"/>
    </location>
</feature>
<dbReference type="PANTHER" id="PTHR11629">
    <property type="entry name" value="VACUOLAR PROTON ATPASES"/>
    <property type="match status" value="1"/>
</dbReference>
<comment type="caution">
    <text evidence="12">The sequence shown here is derived from an EMBL/GenBank/DDBJ whole genome shotgun (WGS) entry which is preliminary data.</text>
</comment>
<keyword evidence="8 10" id="KW-0472">Membrane</keyword>
<evidence type="ECO:0000256" key="8">
    <source>
        <dbReference type="ARBA" id="ARBA00023136"/>
    </source>
</evidence>
<feature type="transmembrane region" description="Helical" evidence="10">
    <location>
        <begin position="68"/>
        <end position="89"/>
    </location>
</feature>
<organism evidence="12 13">
    <name type="scientific">Sclerotinia borealis (strain F-4128)</name>
    <dbReference type="NCBI Taxonomy" id="1432307"/>
    <lineage>
        <taxon>Eukaryota</taxon>
        <taxon>Fungi</taxon>
        <taxon>Dikarya</taxon>
        <taxon>Ascomycota</taxon>
        <taxon>Pezizomycotina</taxon>
        <taxon>Leotiomycetes</taxon>
        <taxon>Helotiales</taxon>
        <taxon>Sclerotiniaceae</taxon>
        <taxon>Sclerotinia</taxon>
    </lineage>
</organism>
<dbReference type="SUPFAM" id="SSF103473">
    <property type="entry name" value="MFS general substrate transporter"/>
    <property type="match status" value="1"/>
</dbReference>